<reference evidence="1 2" key="1">
    <citation type="submission" date="2019-05" db="EMBL/GenBank/DDBJ databases">
        <title>Another draft genome of Portunus trituberculatus and its Hox gene families provides insights of decapod evolution.</title>
        <authorList>
            <person name="Jeong J.-H."/>
            <person name="Song I."/>
            <person name="Kim S."/>
            <person name="Choi T."/>
            <person name="Kim D."/>
            <person name="Ryu S."/>
            <person name="Kim W."/>
        </authorList>
    </citation>
    <scope>NUCLEOTIDE SEQUENCE [LARGE SCALE GENOMIC DNA]</scope>
    <source>
        <tissue evidence="1">Muscle</tissue>
    </source>
</reference>
<sequence length="77" mass="8297">MTCSRARSAAWACGTGTLEQGEGSLRHQGSEAGTVIRHCASLPHHQVKGLLELALQQSPTQRCDGQRCPNRNRDIAS</sequence>
<comment type="caution">
    <text evidence="1">The sequence shown here is derived from an EMBL/GenBank/DDBJ whole genome shotgun (WGS) entry which is preliminary data.</text>
</comment>
<gene>
    <name evidence="1" type="ORF">E2C01_019780</name>
</gene>
<proteinExistence type="predicted"/>
<protein>
    <submittedName>
        <fullName evidence="1">Uncharacterized protein</fullName>
    </submittedName>
</protein>
<keyword evidence="2" id="KW-1185">Reference proteome</keyword>
<accession>A0A5B7E1E0</accession>
<name>A0A5B7E1E0_PORTR</name>
<evidence type="ECO:0000313" key="1">
    <source>
        <dbReference type="EMBL" id="MPC26634.1"/>
    </source>
</evidence>
<dbReference type="Proteomes" id="UP000324222">
    <property type="component" value="Unassembled WGS sequence"/>
</dbReference>
<evidence type="ECO:0000313" key="2">
    <source>
        <dbReference type="Proteomes" id="UP000324222"/>
    </source>
</evidence>
<dbReference type="AlphaFoldDB" id="A0A5B7E1E0"/>
<organism evidence="1 2">
    <name type="scientific">Portunus trituberculatus</name>
    <name type="common">Swimming crab</name>
    <name type="synonym">Neptunus trituberculatus</name>
    <dbReference type="NCBI Taxonomy" id="210409"/>
    <lineage>
        <taxon>Eukaryota</taxon>
        <taxon>Metazoa</taxon>
        <taxon>Ecdysozoa</taxon>
        <taxon>Arthropoda</taxon>
        <taxon>Crustacea</taxon>
        <taxon>Multicrustacea</taxon>
        <taxon>Malacostraca</taxon>
        <taxon>Eumalacostraca</taxon>
        <taxon>Eucarida</taxon>
        <taxon>Decapoda</taxon>
        <taxon>Pleocyemata</taxon>
        <taxon>Brachyura</taxon>
        <taxon>Eubrachyura</taxon>
        <taxon>Portunoidea</taxon>
        <taxon>Portunidae</taxon>
        <taxon>Portuninae</taxon>
        <taxon>Portunus</taxon>
    </lineage>
</organism>
<dbReference type="EMBL" id="VSRR010001626">
    <property type="protein sequence ID" value="MPC26634.1"/>
    <property type="molecule type" value="Genomic_DNA"/>
</dbReference>